<dbReference type="EMBL" id="BAABGJ010000072">
    <property type="protein sequence ID" value="GAA4350821.1"/>
    <property type="molecule type" value="Genomic_DNA"/>
</dbReference>
<dbReference type="Pfam" id="PF00849">
    <property type="entry name" value="PseudoU_synth_2"/>
    <property type="match status" value="1"/>
</dbReference>
<evidence type="ECO:0000313" key="3">
    <source>
        <dbReference type="EMBL" id="GAA4350821.1"/>
    </source>
</evidence>
<dbReference type="InterPro" id="IPR006224">
    <property type="entry name" value="PsdUridine_synth_RluA-like_CS"/>
</dbReference>
<name>A0ABP8I4B2_9BURK</name>
<dbReference type="InterPro" id="IPR006145">
    <property type="entry name" value="PsdUridine_synth_RsuA/RluA"/>
</dbReference>
<dbReference type="PROSITE" id="PS01129">
    <property type="entry name" value="PSI_RLU"/>
    <property type="match status" value="1"/>
</dbReference>
<feature type="compositionally biased region" description="Pro residues" evidence="1">
    <location>
        <begin position="1"/>
        <end position="12"/>
    </location>
</feature>
<dbReference type="RefSeq" id="WP_345539917.1">
    <property type="nucleotide sequence ID" value="NZ_BAABGJ010000072.1"/>
</dbReference>
<dbReference type="InterPro" id="IPR050188">
    <property type="entry name" value="RluA_PseudoU_synthase"/>
</dbReference>
<organism evidence="3 4">
    <name type="scientific">Variovorax defluvii</name>
    <dbReference type="NCBI Taxonomy" id="913761"/>
    <lineage>
        <taxon>Bacteria</taxon>
        <taxon>Pseudomonadati</taxon>
        <taxon>Pseudomonadota</taxon>
        <taxon>Betaproteobacteria</taxon>
        <taxon>Burkholderiales</taxon>
        <taxon>Comamonadaceae</taxon>
        <taxon>Variovorax</taxon>
    </lineage>
</organism>
<reference evidence="4" key="1">
    <citation type="journal article" date="2019" name="Int. J. Syst. Evol. Microbiol.">
        <title>The Global Catalogue of Microorganisms (GCM) 10K type strain sequencing project: providing services to taxonomists for standard genome sequencing and annotation.</title>
        <authorList>
            <consortium name="The Broad Institute Genomics Platform"/>
            <consortium name="The Broad Institute Genome Sequencing Center for Infectious Disease"/>
            <person name="Wu L."/>
            <person name="Ma J."/>
        </authorList>
    </citation>
    <scope>NUCLEOTIDE SEQUENCE [LARGE SCALE GENOMIC DNA]</scope>
    <source>
        <strain evidence="4">JCM 17804</strain>
    </source>
</reference>
<evidence type="ECO:0000256" key="1">
    <source>
        <dbReference type="SAM" id="MobiDB-lite"/>
    </source>
</evidence>
<dbReference type="InterPro" id="IPR020103">
    <property type="entry name" value="PsdUridine_synth_cat_dom_sf"/>
</dbReference>
<accession>A0ABP8I4B2</accession>
<comment type="caution">
    <text evidence="3">The sequence shown here is derived from an EMBL/GenBank/DDBJ whole genome shotgun (WGS) entry which is preliminary data.</text>
</comment>
<proteinExistence type="predicted"/>
<feature type="region of interest" description="Disordered" evidence="1">
    <location>
        <begin position="1"/>
        <end position="22"/>
    </location>
</feature>
<keyword evidence="4" id="KW-1185">Reference proteome</keyword>
<protein>
    <submittedName>
        <fullName evidence="3">RluA family pseudouridine synthase</fullName>
    </submittedName>
</protein>
<sequence length="304" mass="34525">MLRPPSPKPAAPLPTRDGVGPSRVALPAGPWPTIADFLAQRFTAISRDMWEARMRAGAVVDGQGVPVTPDRPYQPRLHVYYYRWLEQERPVPFEERVLFRDAHLLAVDKPHFLTVAPVGKYVQQTLLVRLQRRLGLDQLAPLHRIDRETAGVVLFSVQPATRHAYHALFAARAVEKVYEAIVPWDGTVALPPLRRSRLADDTHFMRMREVEGQPNAETRFELLEAHEGWARLRLSPRTGRRHQLRVHCAALGLPIRNDTLYPTLLPEGSDDFDRPLQLLAKSLAFRDPIDGQPREFASSFSLTL</sequence>
<dbReference type="Proteomes" id="UP001500975">
    <property type="component" value="Unassembled WGS sequence"/>
</dbReference>
<feature type="domain" description="Pseudouridine synthase RsuA/RluA-like" evidence="2">
    <location>
        <begin position="103"/>
        <end position="250"/>
    </location>
</feature>
<dbReference type="SUPFAM" id="SSF55120">
    <property type="entry name" value="Pseudouridine synthase"/>
    <property type="match status" value="1"/>
</dbReference>
<gene>
    <name evidence="3" type="ORF">GCM10023165_38500</name>
</gene>
<evidence type="ECO:0000259" key="2">
    <source>
        <dbReference type="Pfam" id="PF00849"/>
    </source>
</evidence>
<evidence type="ECO:0000313" key="4">
    <source>
        <dbReference type="Proteomes" id="UP001500975"/>
    </source>
</evidence>
<dbReference type="PANTHER" id="PTHR21600:SF84">
    <property type="entry name" value="PSEUDOURIDINE SYNTHASE RSUA_RLUA-LIKE DOMAIN-CONTAINING PROTEIN"/>
    <property type="match status" value="1"/>
</dbReference>
<dbReference type="Gene3D" id="3.30.2350.10">
    <property type="entry name" value="Pseudouridine synthase"/>
    <property type="match status" value="1"/>
</dbReference>
<dbReference type="PANTHER" id="PTHR21600">
    <property type="entry name" value="MITOCHONDRIAL RNA PSEUDOURIDINE SYNTHASE"/>
    <property type="match status" value="1"/>
</dbReference>